<evidence type="ECO:0008006" key="2">
    <source>
        <dbReference type="Google" id="ProtNLM"/>
    </source>
</evidence>
<evidence type="ECO:0000313" key="1">
    <source>
        <dbReference type="EMBL" id="SFV70213.1"/>
    </source>
</evidence>
<accession>A0A1W1CWV2</accession>
<reference evidence="1" key="1">
    <citation type="submission" date="2016-10" db="EMBL/GenBank/DDBJ databases">
        <authorList>
            <person name="de Groot N.N."/>
        </authorList>
    </citation>
    <scope>NUCLEOTIDE SEQUENCE</scope>
</reference>
<dbReference type="EMBL" id="FPHM01000147">
    <property type="protein sequence ID" value="SFV70213.1"/>
    <property type="molecule type" value="Genomic_DNA"/>
</dbReference>
<dbReference type="AlphaFoldDB" id="A0A1W1CWV2"/>
<sequence>MVLKGGYVPPPPPTPTPVYIPKPKPISTSKWITPSDSVCKANGGRIDEYGICEANWKNAKKICRASGGTLPSKEVLGEVVTDCGGLLNDWESKKMKKNGNNSNYQSCYKNKGFSDFYSYWSSTSISSSNDYAWIVYVYSGAQYSYDKVNSVYVRCVRAGE</sequence>
<name>A0A1W1CWV2_9ZZZZ</name>
<organism evidence="1">
    <name type="scientific">hydrothermal vent metagenome</name>
    <dbReference type="NCBI Taxonomy" id="652676"/>
    <lineage>
        <taxon>unclassified sequences</taxon>
        <taxon>metagenomes</taxon>
        <taxon>ecological metagenomes</taxon>
    </lineage>
</organism>
<protein>
    <recommendedName>
        <fullName evidence="2">DUF1566 domain-containing protein</fullName>
    </recommendedName>
</protein>
<gene>
    <name evidence="1" type="ORF">MNB_SV-13-244</name>
</gene>
<proteinExistence type="predicted"/>